<feature type="compositionally biased region" description="Polar residues" evidence="1">
    <location>
        <begin position="348"/>
        <end position="358"/>
    </location>
</feature>
<feature type="domain" description="S1 motif" evidence="2">
    <location>
        <begin position="591"/>
        <end position="659"/>
    </location>
</feature>
<organism evidence="3 4">
    <name type="scientific">Vitis rotundifolia</name>
    <name type="common">Muscadine grape</name>
    <dbReference type="NCBI Taxonomy" id="103349"/>
    <lineage>
        <taxon>Eukaryota</taxon>
        <taxon>Viridiplantae</taxon>
        <taxon>Streptophyta</taxon>
        <taxon>Embryophyta</taxon>
        <taxon>Tracheophyta</taxon>
        <taxon>Spermatophyta</taxon>
        <taxon>Magnoliopsida</taxon>
        <taxon>eudicotyledons</taxon>
        <taxon>Gunneridae</taxon>
        <taxon>Pentapetalae</taxon>
        <taxon>rosids</taxon>
        <taxon>Vitales</taxon>
        <taxon>Vitaceae</taxon>
        <taxon>Viteae</taxon>
        <taxon>Vitis</taxon>
    </lineage>
</organism>
<protein>
    <recommendedName>
        <fullName evidence="2">S1 motif domain-containing protein</fullName>
    </recommendedName>
</protein>
<reference evidence="3 4" key="1">
    <citation type="journal article" date="2023" name="BMC Biotechnol.">
        <title>Vitis rotundifolia cv Carlos genome sequencing.</title>
        <authorList>
            <person name="Huff M."/>
            <person name="Hulse-Kemp A."/>
            <person name="Scheffler B."/>
            <person name="Youngblood R."/>
            <person name="Simpson S."/>
            <person name="Babiker E."/>
            <person name="Staton M."/>
        </authorList>
    </citation>
    <scope>NUCLEOTIDE SEQUENCE [LARGE SCALE GENOMIC DNA]</scope>
    <source>
        <tissue evidence="3">Leaf</tissue>
    </source>
</reference>
<feature type="compositionally biased region" description="Low complexity" evidence="1">
    <location>
        <begin position="283"/>
        <end position="293"/>
    </location>
</feature>
<evidence type="ECO:0000259" key="2">
    <source>
        <dbReference type="PROSITE" id="PS50126"/>
    </source>
</evidence>
<dbReference type="SUPFAM" id="SSF50249">
    <property type="entry name" value="Nucleic acid-binding proteins"/>
    <property type="match status" value="1"/>
</dbReference>
<dbReference type="Pfam" id="PF00575">
    <property type="entry name" value="S1"/>
    <property type="match status" value="1"/>
</dbReference>
<dbReference type="PROSITE" id="PS50126">
    <property type="entry name" value="S1"/>
    <property type="match status" value="1"/>
</dbReference>
<sequence>MDGLALTTSFSINRSHVATFSSRRIFFSRNPKLRVFASKDDPKLDKWDQMELKFGRLLGEDPKLTLAKIMGRKSNPDVTPLEIEKKFHKKQGKLADAEVSDNMFDGSEQGGSPSSLSGLNLVRPVPKKGIKFEGDDKLNEMKKPSQPAGKAVQNTKNTVPNVILRKPTVFNEDDVESKPFRLRMKPNLSLKMKKEAKFSDMALLRKPEKLSAYAENETKQESSDDARAIATDDTELKLQEEGTDDKINDVMLMRKPEPTIISANLDEKLEHSGDAEAKVSIGIEEGSSSGSSEYTGAANSMNNDIEESPETRDDSFSMGPELVDNSIIGLQPLEHSDIIDMGPAKVETSASEPSNSESVDPKGKLSMEAALQGKPKRLEQSVKEMSNQSQPETVLANPESYGNSVELENFLATSSLKEHEDTDWSRAEDLVKTRGREEVELISSSTRGFVVSFGSLIGFLPYRNLAAKWKFLAFESWLRRKGLDPSMYRQNLGIVGSHEVASNPSPDANPGPEIHKQLEGEISPNMNLEDLLRIYDQEKIKFLSSFVGQKINVNVVMADRKARRLIFSGRPKEKEEMVEKKRSLMAKLSIGDIVKCRIKKITYFGIFVEVEGVPALVHQTEVSWDATLDPASYFKIGQIVEAKVHQLDFSLERIFLSLKEITPDPLIEALEFVVGDNPLDGRLEAAQADTEVLFHLSSRKIYIFLFCCMWDHLWTNLITYAHD</sequence>
<name>A0AA39AFC6_VITRO</name>
<accession>A0AA39AFC6</accession>
<dbReference type="GO" id="GO:0003676">
    <property type="term" value="F:nucleic acid binding"/>
    <property type="evidence" value="ECO:0007669"/>
    <property type="project" value="InterPro"/>
</dbReference>
<comment type="caution">
    <text evidence="3">The sequence shown here is derived from an EMBL/GenBank/DDBJ whole genome shotgun (WGS) entry which is preliminary data.</text>
</comment>
<feature type="region of interest" description="Disordered" evidence="1">
    <location>
        <begin position="345"/>
        <end position="364"/>
    </location>
</feature>
<dbReference type="EMBL" id="JARBHA010000002">
    <property type="protein sequence ID" value="KAJ9706581.1"/>
    <property type="molecule type" value="Genomic_DNA"/>
</dbReference>
<dbReference type="AlphaFoldDB" id="A0AA39AFC6"/>
<evidence type="ECO:0000313" key="4">
    <source>
        <dbReference type="Proteomes" id="UP001168098"/>
    </source>
</evidence>
<evidence type="ECO:0000313" key="3">
    <source>
        <dbReference type="EMBL" id="KAJ9706581.1"/>
    </source>
</evidence>
<keyword evidence="4" id="KW-1185">Reference proteome</keyword>
<dbReference type="PANTHER" id="PTHR47600:SF1">
    <property type="entry name" value="NUCLEIC ACID-BINDING, OB-FOLD-LIKE PROTEIN"/>
    <property type="match status" value="1"/>
</dbReference>
<dbReference type="InterPro" id="IPR012340">
    <property type="entry name" value="NA-bd_OB-fold"/>
</dbReference>
<dbReference type="InterPro" id="IPR003029">
    <property type="entry name" value="S1_domain"/>
</dbReference>
<dbReference type="SMART" id="SM00316">
    <property type="entry name" value="S1"/>
    <property type="match status" value="1"/>
</dbReference>
<dbReference type="PANTHER" id="PTHR47600">
    <property type="entry name" value="NUCLEIC ACID-BINDING, OB-FOLD-LIKE PROTEIN"/>
    <property type="match status" value="1"/>
</dbReference>
<evidence type="ECO:0000256" key="1">
    <source>
        <dbReference type="SAM" id="MobiDB-lite"/>
    </source>
</evidence>
<gene>
    <name evidence="3" type="ORF">PVL29_001852</name>
</gene>
<feature type="region of interest" description="Disordered" evidence="1">
    <location>
        <begin position="283"/>
        <end position="318"/>
    </location>
</feature>
<dbReference type="Proteomes" id="UP001168098">
    <property type="component" value="Unassembled WGS sequence"/>
</dbReference>
<dbReference type="Gene3D" id="2.40.50.140">
    <property type="entry name" value="Nucleic acid-binding proteins"/>
    <property type="match status" value="1"/>
</dbReference>
<proteinExistence type="predicted"/>